<evidence type="ECO:0000256" key="1">
    <source>
        <dbReference type="ARBA" id="ARBA00006974"/>
    </source>
</evidence>
<organism evidence="2 3">
    <name type="scientific">Nepenthes gracilis</name>
    <name type="common">Slender pitcher plant</name>
    <dbReference type="NCBI Taxonomy" id="150966"/>
    <lineage>
        <taxon>Eukaryota</taxon>
        <taxon>Viridiplantae</taxon>
        <taxon>Streptophyta</taxon>
        <taxon>Embryophyta</taxon>
        <taxon>Tracheophyta</taxon>
        <taxon>Spermatophyta</taxon>
        <taxon>Magnoliopsida</taxon>
        <taxon>eudicotyledons</taxon>
        <taxon>Gunneridae</taxon>
        <taxon>Pentapetalae</taxon>
        <taxon>Caryophyllales</taxon>
        <taxon>Nepenthaceae</taxon>
        <taxon>Nepenthes</taxon>
    </lineage>
</organism>
<dbReference type="PANTHER" id="PTHR35296:SF3">
    <property type="entry name" value="EXPRESSED PROTEIN"/>
    <property type="match status" value="1"/>
</dbReference>
<evidence type="ECO:0000313" key="2">
    <source>
        <dbReference type="EMBL" id="GMH22603.1"/>
    </source>
</evidence>
<dbReference type="Proteomes" id="UP001279734">
    <property type="component" value="Unassembled WGS sequence"/>
</dbReference>
<comment type="similarity">
    <text evidence="1">Belongs to the ARG7 family.</text>
</comment>
<dbReference type="EMBL" id="BSYO01000025">
    <property type="protein sequence ID" value="GMH22603.1"/>
    <property type="molecule type" value="Genomic_DNA"/>
</dbReference>
<evidence type="ECO:0000313" key="3">
    <source>
        <dbReference type="Proteomes" id="UP001279734"/>
    </source>
</evidence>
<dbReference type="AlphaFoldDB" id="A0AAD3XYT4"/>
<proteinExistence type="inferred from homology"/>
<dbReference type="InterPro" id="IPR003676">
    <property type="entry name" value="SAUR_fam"/>
</dbReference>
<name>A0AAD3XYT4_NEPGR</name>
<reference evidence="2" key="1">
    <citation type="submission" date="2023-05" db="EMBL/GenBank/DDBJ databases">
        <title>Nepenthes gracilis genome sequencing.</title>
        <authorList>
            <person name="Fukushima K."/>
        </authorList>
    </citation>
    <scope>NUCLEOTIDE SEQUENCE</scope>
    <source>
        <strain evidence="2">SING2019-196</strain>
    </source>
</reference>
<dbReference type="GO" id="GO:0009733">
    <property type="term" value="P:response to auxin"/>
    <property type="evidence" value="ECO:0007669"/>
    <property type="project" value="InterPro"/>
</dbReference>
<protein>
    <submittedName>
        <fullName evidence="2">Uncharacterized protein</fullName>
    </submittedName>
</protein>
<keyword evidence="3" id="KW-1185">Reference proteome</keyword>
<comment type="caution">
    <text evidence="2">The sequence shown here is derived from an EMBL/GenBank/DDBJ whole genome shotgun (WGS) entry which is preliminary data.</text>
</comment>
<accession>A0AAD3XYT4</accession>
<sequence length="129" mass="15085">MDCLVMPVAMLRRRYSGSHAGSWLGYRALTDGGVSPSDDDQVTVVVGKERKEFFVDPFVLEQSPFRVLIETVRRKKNRGRSEFKREKGVIFVDVDSILFEHMLWLMHNDYSSLFKLNLKEIIDFYAQDY</sequence>
<dbReference type="PANTHER" id="PTHR35296">
    <property type="entry name" value="EXPRESSED PROTEIN"/>
    <property type="match status" value="1"/>
</dbReference>
<gene>
    <name evidence="2" type="ORF">Nepgr_024446</name>
</gene>